<evidence type="ECO:0000313" key="7">
    <source>
        <dbReference type="EMBL" id="TDR23690.1"/>
    </source>
</evidence>
<keyword evidence="4 5" id="KW-0472">Membrane</keyword>
<evidence type="ECO:0000256" key="5">
    <source>
        <dbReference type="SAM" id="Phobius"/>
    </source>
</evidence>
<feature type="transmembrane region" description="Helical" evidence="5">
    <location>
        <begin position="36"/>
        <end position="57"/>
    </location>
</feature>
<feature type="domain" description="EamA" evidence="6">
    <location>
        <begin position="153"/>
        <end position="283"/>
    </location>
</feature>
<dbReference type="SUPFAM" id="SSF103481">
    <property type="entry name" value="Multidrug resistance efflux transporter EmrE"/>
    <property type="match status" value="2"/>
</dbReference>
<dbReference type="OrthoDB" id="321830at2"/>
<evidence type="ECO:0000256" key="1">
    <source>
        <dbReference type="ARBA" id="ARBA00004141"/>
    </source>
</evidence>
<feature type="transmembrane region" description="Helical" evidence="5">
    <location>
        <begin position="102"/>
        <end position="120"/>
    </location>
</feature>
<reference evidence="7 8" key="1">
    <citation type="submission" date="2019-03" db="EMBL/GenBank/DDBJ databases">
        <title>Genomic Encyclopedia of Type Strains, Phase IV (KMG-IV): sequencing the most valuable type-strain genomes for metagenomic binning, comparative biology and taxonomic classification.</title>
        <authorList>
            <person name="Goeker M."/>
        </authorList>
    </citation>
    <scope>NUCLEOTIDE SEQUENCE [LARGE SCALE GENOMIC DNA]</scope>
    <source>
        <strain evidence="7 8">DSM 25488</strain>
    </source>
</reference>
<dbReference type="PANTHER" id="PTHR32322:SF9">
    <property type="entry name" value="AMINO-ACID METABOLITE EFFLUX PUMP-RELATED"/>
    <property type="match status" value="1"/>
</dbReference>
<sequence>MQTLKTLVFISLALMAFAGNSVLCRLALGGGLMDAAGFTVFRLLSGALTLMIICLFLSHQTADGITSFFKPTGRQIKGALMLFSYALCFSYAYVLLDTGTGALILFAAVQLTLLLANFLAGKRFVFIEWLGVLLSFSGLIYLLLPAWGTPSLMGFVLMTCSGVAWGLYTLAGKGSEKPLLETTKNFIWCVPLAFLLSLLSFQPNVWTSHGLILAVISGALTSGVGYAIWYAVLPKLSLSQAGVLQLLVPVLAALGGVVFAAELLTIRLMLSAALVLGGIYLVLVSTKSASPSE</sequence>
<feature type="transmembrane region" description="Helical" evidence="5">
    <location>
        <begin position="208"/>
        <end position="229"/>
    </location>
</feature>
<dbReference type="RefSeq" id="WP_099018702.1">
    <property type="nucleotide sequence ID" value="NZ_NIHB01000001.1"/>
</dbReference>
<dbReference type="InterPro" id="IPR000620">
    <property type="entry name" value="EamA_dom"/>
</dbReference>
<evidence type="ECO:0000313" key="8">
    <source>
        <dbReference type="Proteomes" id="UP000295724"/>
    </source>
</evidence>
<feature type="transmembrane region" description="Helical" evidence="5">
    <location>
        <begin position="78"/>
        <end position="96"/>
    </location>
</feature>
<feature type="transmembrane region" description="Helical" evidence="5">
    <location>
        <begin position="152"/>
        <end position="171"/>
    </location>
</feature>
<proteinExistence type="predicted"/>
<keyword evidence="3 5" id="KW-1133">Transmembrane helix</keyword>
<dbReference type="GO" id="GO:0016020">
    <property type="term" value="C:membrane"/>
    <property type="evidence" value="ECO:0007669"/>
    <property type="project" value="UniProtKB-SubCell"/>
</dbReference>
<evidence type="ECO:0000259" key="6">
    <source>
        <dbReference type="Pfam" id="PF00892"/>
    </source>
</evidence>
<feature type="transmembrane region" description="Helical" evidence="5">
    <location>
        <begin position="127"/>
        <end position="146"/>
    </location>
</feature>
<dbReference type="Proteomes" id="UP000295724">
    <property type="component" value="Unassembled WGS sequence"/>
</dbReference>
<dbReference type="AlphaFoldDB" id="A0A4R6XYT0"/>
<organism evidence="7 8">
    <name type="scientific">Marinicella litoralis</name>
    <dbReference type="NCBI Taxonomy" id="644220"/>
    <lineage>
        <taxon>Bacteria</taxon>
        <taxon>Pseudomonadati</taxon>
        <taxon>Pseudomonadota</taxon>
        <taxon>Gammaproteobacteria</taxon>
        <taxon>Lysobacterales</taxon>
        <taxon>Marinicellaceae</taxon>
        <taxon>Marinicella</taxon>
    </lineage>
</organism>
<evidence type="ECO:0000256" key="3">
    <source>
        <dbReference type="ARBA" id="ARBA00022989"/>
    </source>
</evidence>
<dbReference type="InterPro" id="IPR050638">
    <property type="entry name" value="AA-Vitamin_Transporters"/>
</dbReference>
<keyword evidence="8" id="KW-1185">Reference proteome</keyword>
<dbReference type="InterPro" id="IPR037185">
    <property type="entry name" value="EmrE-like"/>
</dbReference>
<feature type="transmembrane region" description="Helical" evidence="5">
    <location>
        <begin position="183"/>
        <end position="202"/>
    </location>
</feature>
<dbReference type="Pfam" id="PF00892">
    <property type="entry name" value="EamA"/>
    <property type="match status" value="1"/>
</dbReference>
<name>A0A4R6XYT0_9GAMM</name>
<evidence type="ECO:0000256" key="2">
    <source>
        <dbReference type="ARBA" id="ARBA00022692"/>
    </source>
</evidence>
<feature type="transmembrane region" description="Helical" evidence="5">
    <location>
        <begin position="241"/>
        <end position="260"/>
    </location>
</feature>
<comment type="subcellular location">
    <subcellularLocation>
        <location evidence="1">Membrane</location>
        <topology evidence="1">Multi-pass membrane protein</topology>
    </subcellularLocation>
</comment>
<dbReference type="PANTHER" id="PTHR32322">
    <property type="entry name" value="INNER MEMBRANE TRANSPORTER"/>
    <property type="match status" value="1"/>
</dbReference>
<feature type="transmembrane region" description="Helical" evidence="5">
    <location>
        <begin position="266"/>
        <end position="284"/>
    </location>
</feature>
<gene>
    <name evidence="7" type="ORF">C8D91_0554</name>
</gene>
<evidence type="ECO:0000256" key="4">
    <source>
        <dbReference type="ARBA" id="ARBA00023136"/>
    </source>
</evidence>
<comment type="caution">
    <text evidence="7">The sequence shown here is derived from an EMBL/GenBank/DDBJ whole genome shotgun (WGS) entry which is preliminary data.</text>
</comment>
<protein>
    <submittedName>
        <fullName evidence="7">Threonine/homoserine efflux transporter RhtA</fullName>
    </submittedName>
</protein>
<dbReference type="EMBL" id="SNZB01000001">
    <property type="protein sequence ID" value="TDR23690.1"/>
    <property type="molecule type" value="Genomic_DNA"/>
</dbReference>
<keyword evidence="2 5" id="KW-0812">Transmembrane</keyword>
<accession>A0A4R6XYT0</accession>